<evidence type="ECO:0000256" key="2">
    <source>
        <dbReference type="SAM" id="MobiDB-lite"/>
    </source>
</evidence>
<dbReference type="PANTHER" id="PTHR14739:SF9">
    <property type="entry name" value="MICROTUBULE-ASSOCIATED PROTEIN 9"/>
    <property type="match status" value="1"/>
</dbReference>
<feature type="region of interest" description="Disordered" evidence="2">
    <location>
        <begin position="128"/>
        <end position="149"/>
    </location>
</feature>
<sequence length="410" mass="48028">MAVNFELSSLGTEGHLLKDTENEEDGRGTKEQEPIKHKPPPFLDRKDSRHVLTPRKGESLTNTPRSTPASYKKRASASVIRRNSSNTSFMSTGTSGDSVTDELLDRSFTDWLEKKEKERKSLRQRIKEENIRKEEDKASKEALMNEKSAKAVEKWRLAKEIVIKKQKKEQEIIKKKEDEKKQDVIEKEQNSSEIAEKWRQDKLSVLQEKRRKEKQKLLEAEREKQAEARELLESAAEAFKSWKHGKDKILRDSVIKKSKESKEQAQKTILQIQERQIQSHNAYKQWKVTKTRKLKETKTLFTYNPNPRQPPRNNKWRPARSVQYSYPNDPTIKRTTDKLESTQTKEDSYSSSSFEEEREEKEGDTYSEHDSVDGSKDDDNLRRTGQLKTVTVCCQTLEYWCTCKERNIEE</sequence>
<dbReference type="GO" id="GO:0000281">
    <property type="term" value="P:mitotic cytokinesis"/>
    <property type="evidence" value="ECO:0007669"/>
    <property type="project" value="InterPro"/>
</dbReference>
<dbReference type="GO" id="GO:1902412">
    <property type="term" value="P:regulation of mitotic cytokinesis"/>
    <property type="evidence" value="ECO:0007669"/>
    <property type="project" value="TreeGrafter"/>
</dbReference>
<feature type="coiled-coil region" evidence="1">
    <location>
        <begin position="203"/>
        <end position="275"/>
    </location>
</feature>
<organism evidence="3">
    <name type="scientific">Amphimedon queenslandica</name>
    <name type="common">Sponge</name>
    <dbReference type="NCBI Taxonomy" id="400682"/>
    <lineage>
        <taxon>Eukaryota</taxon>
        <taxon>Metazoa</taxon>
        <taxon>Porifera</taxon>
        <taxon>Demospongiae</taxon>
        <taxon>Heteroscleromorpha</taxon>
        <taxon>Haplosclerida</taxon>
        <taxon>Niphatidae</taxon>
        <taxon>Amphimedon</taxon>
    </lineage>
</organism>
<name>A0A1X7U6K6_AMPQE</name>
<dbReference type="GO" id="GO:0008017">
    <property type="term" value="F:microtubule binding"/>
    <property type="evidence" value="ECO:0007669"/>
    <property type="project" value="TreeGrafter"/>
</dbReference>
<feature type="compositionally biased region" description="Basic and acidic residues" evidence="2">
    <location>
        <begin position="331"/>
        <end position="348"/>
    </location>
</feature>
<evidence type="ECO:0008006" key="5">
    <source>
        <dbReference type="Google" id="ProtNLM"/>
    </source>
</evidence>
<reference evidence="3" key="2">
    <citation type="submission" date="2017-05" db="UniProtKB">
        <authorList>
            <consortium name="EnsemblMetazoa"/>
        </authorList>
    </citation>
    <scope>IDENTIFICATION</scope>
</reference>
<feature type="compositionally biased region" description="Basic and acidic residues" evidence="2">
    <location>
        <begin position="360"/>
        <end position="382"/>
    </location>
</feature>
<dbReference type="AlphaFoldDB" id="A0A1X7U6K6"/>
<feature type="region of interest" description="Disordered" evidence="2">
    <location>
        <begin position="1"/>
        <end position="100"/>
    </location>
</feature>
<feature type="compositionally biased region" description="Polar residues" evidence="2">
    <location>
        <begin position="59"/>
        <end position="69"/>
    </location>
</feature>
<feature type="compositionally biased region" description="Basic and acidic residues" evidence="2">
    <location>
        <begin position="15"/>
        <end position="36"/>
    </location>
</feature>
<feature type="region of interest" description="Disordered" evidence="2">
    <location>
        <begin position="297"/>
        <end position="382"/>
    </location>
</feature>
<dbReference type="GO" id="GO:0090307">
    <property type="term" value="P:mitotic spindle assembly"/>
    <property type="evidence" value="ECO:0007669"/>
    <property type="project" value="TreeGrafter"/>
</dbReference>
<dbReference type="EnsemblMetazoa" id="Aqu2.1.23303_001">
    <property type="protein sequence ID" value="Aqu2.1.23303_001"/>
    <property type="gene ID" value="Aqu2.1.23303"/>
</dbReference>
<reference evidence="4" key="1">
    <citation type="journal article" date="2010" name="Nature">
        <title>The Amphimedon queenslandica genome and the evolution of animal complexity.</title>
        <authorList>
            <person name="Srivastava M."/>
            <person name="Simakov O."/>
            <person name="Chapman J."/>
            <person name="Fahey B."/>
            <person name="Gauthier M.E."/>
            <person name="Mitros T."/>
            <person name="Richards G.S."/>
            <person name="Conaco C."/>
            <person name="Dacre M."/>
            <person name="Hellsten U."/>
            <person name="Larroux C."/>
            <person name="Putnam N.H."/>
            <person name="Stanke M."/>
            <person name="Adamska M."/>
            <person name="Darling A."/>
            <person name="Degnan S.M."/>
            <person name="Oakley T.H."/>
            <person name="Plachetzki D.C."/>
            <person name="Zhai Y."/>
            <person name="Adamski M."/>
            <person name="Calcino A."/>
            <person name="Cummins S.F."/>
            <person name="Goodstein D.M."/>
            <person name="Harris C."/>
            <person name="Jackson D.J."/>
            <person name="Leys S.P."/>
            <person name="Shu S."/>
            <person name="Woodcroft B.J."/>
            <person name="Vervoort M."/>
            <person name="Kosik K.S."/>
            <person name="Manning G."/>
            <person name="Degnan B.M."/>
            <person name="Rokhsar D.S."/>
        </authorList>
    </citation>
    <scope>NUCLEOTIDE SEQUENCE [LARGE SCALE GENOMIC DNA]</scope>
</reference>
<gene>
    <name evidence="3" type="primary">109584593</name>
</gene>
<proteinExistence type="predicted"/>
<dbReference type="InterPro" id="IPR026106">
    <property type="entry name" value="MAP9"/>
</dbReference>
<feature type="compositionally biased region" description="Polar residues" evidence="2">
    <location>
        <begin position="81"/>
        <end position="98"/>
    </location>
</feature>
<feature type="compositionally biased region" description="Basic and acidic residues" evidence="2">
    <location>
        <begin position="43"/>
        <end position="58"/>
    </location>
</feature>
<dbReference type="InParanoid" id="A0A1X7U6K6"/>
<feature type="compositionally biased region" description="Polar residues" evidence="2">
    <location>
        <begin position="1"/>
        <end position="11"/>
    </location>
</feature>
<dbReference type="GO" id="GO:0000235">
    <property type="term" value="C:astral microtubule"/>
    <property type="evidence" value="ECO:0007669"/>
    <property type="project" value="TreeGrafter"/>
</dbReference>
<dbReference type="KEGG" id="aqu:109584593"/>
<keyword evidence="4" id="KW-1185">Reference proteome</keyword>
<dbReference type="EnsemblMetazoa" id="XM_020000387.1">
    <property type="protein sequence ID" value="XP_019855946.1"/>
    <property type="gene ID" value="LOC109584593"/>
</dbReference>
<dbReference type="Proteomes" id="UP000007879">
    <property type="component" value="Unassembled WGS sequence"/>
</dbReference>
<evidence type="ECO:0000313" key="4">
    <source>
        <dbReference type="Proteomes" id="UP000007879"/>
    </source>
</evidence>
<evidence type="ECO:0000313" key="3">
    <source>
        <dbReference type="EnsemblMetazoa" id="Aqu2.1.23303_001"/>
    </source>
</evidence>
<evidence type="ECO:0000256" key="1">
    <source>
        <dbReference type="SAM" id="Coils"/>
    </source>
</evidence>
<protein>
    <recommendedName>
        <fullName evidence="5">Microtubule-associated protein 9</fullName>
    </recommendedName>
</protein>
<dbReference type="PANTHER" id="PTHR14739">
    <property type="entry name" value="MICROTUBULE-ASSOCIATED PROTEIN 9"/>
    <property type="match status" value="1"/>
</dbReference>
<accession>A0A1X7U6K6</accession>
<keyword evidence="1" id="KW-0175">Coiled coil</keyword>